<evidence type="ECO:0008006" key="4">
    <source>
        <dbReference type="Google" id="ProtNLM"/>
    </source>
</evidence>
<dbReference type="STRING" id="1247936.BN2475_190167"/>
<sequence length="106" mass="11415">MLLCCFAALLLCCFAALLLCCFAALLLCCFVMQRNSHFDEARAIEGNAANRLGACAAPSVGKRTGVHRIETELTEQFARDACCVRAPAASPHNSLATTRQSRPIAR</sequence>
<accession>A0A1N7RW00</accession>
<evidence type="ECO:0000313" key="2">
    <source>
        <dbReference type="EMBL" id="SIT39285.1"/>
    </source>
</evidence>
<feature type="signal peptide" evidence="1">
    <location>
        <begin position="1"/>
        <end position="23"/>
    </location>
</feature>
<dbReference type="Proteomes" id="UP000187012">
    <property type="component" value="Unassembled WGS sequence"/>
</dbReference>
<name>A0A1N7RW00_9BURK</name>
<dbReference type="AlphaFoldDB" id="A0A1N7RW00"/>
<feature type="chain" id="PRO_5009944183" description="Secreted protein" evidence="1">
    <location>
        <begin position="24"/>
        <end position="106"/>
    </location>
</feature>
<gene>
    <name evidence="2" type="ORF">BN2475_190167</name>
</gene>
<reference evidence="2 3" key="1">
    <citation type="submission" date="2016-12" db="EMBL/GenBank/DDBJ databases">
        <authorList>
            <person name="Song W.-J."/>
            <person name="Kurnit D.M."/>
        </authorList>
    </citation>
    <scope>NUCLEOTIDE SEQUENCE [LARGE SCALE GENOMIC DNA]</scope>
    <source>
        <strain evidence="2 3">STM7296</strain>
    </source>
</reference>
<proteinExistence type="predicted"/>
<keyword evidence="1" id="KW-0732">Signal</keyword>
<organism evidence="2 3">
    <name type="scientific">Paraburkholderia ribeironis</name>
    <dbReference type="NCBI Taxonomy" id="1247936"/>
    <lineage>
        <taxon>Bacteria</taxon>
        <taxon>Pseudomonadati</taxon>
        <taxon>Pseudomonadota</taxon>
        <taxon>Betaproteobacteria</taxon>
        <taxon>Burkholderiales</taxon>
        <taxon>Burkholderiaceae</taxon>
        <taxon>Paraburkholderia</taxon>
    </lineage>
</organism>
<dbReference type="EMBL" id="CYGX02000019">
    <property type="protein sequence ID" value="SIT39285.1"/>
    <property type="molecule type" value="Genomic_DNA"/>
</dbReference>
<keyword evidence="3" id="KW-1185">Reference proteome</keyword>
<protein>
    <recommendedName>
        <fullName evidence="4">Secreted protein</fullName>
    </recommendedName>
</protein>
<evidence type="ECO:0000313" key="3">
    <source>
        <dbReference type="Proteomes" id="UP000187012"/>
    </source>
</evidence>
<evidence type="ECO:0000256" key="1">
    <source>
        <dbReference type="SAM" id="SignalP"/>
    </source>
</evidence>